<accession>A0AAN4KQL4</accession>
<name>A0AAN4KQL4_BACTU</name>
<comment type="caution">
    <text evidence="1">The sequence shown here is derived from an EMBL/GenBank/DDBJ whole genome shotgun (WGS) entry which is preliminary data.</text>
</comment>
<sequence length="54" mass="6258">MGFVVSHYIKEVERKQVSEVSLRFHSNEIVQLSKLLKEEMEDALNQVETAHAMV</sequence>
<dbReference type="Proteomes" id="UP000013487">
    <property type="component" value="Unassembled WGS sequence"/>
</dbReference>
<dbReference type="EMBL" id="ARXZ02000004">
    <property type="protein sequence ID" value="ERI01057.1"/>
    <property type="molecule type" value="Genomic_DNA"/>
</dbReference>
<evidence type="ECO:0000313" key="2">
    <source>
        <dbReference type="Proteomes" id="UP000013487"/>
    </source>
</evidence>
<dbReference type="RefSeq" id="WP_000508152.1">
    <property type="nucleotide sequence ID" value="NZ_ARXZ02000004.1"/>
</dbReference>
<proteinExistence type="predicted"/>
<reference evidence="1 2" key="1">
    <citation type="journal article" date="2013" name="Genome Announc.">
        <title>Draft Genome Sequence of Bacillus thuringiensis var. thuringiensis Strain T01-328, a Brazilian Isolate That Produces a Soluble Pesticide Protein, Cry1Ia.</title>
        <authorList>
            <person name="Varani A.M."/>
            <person name="Lemos M.V."/>
            <person name="Fernandes C.C."/>
            <person name="Lemos E.G."/>
            <person name="Alves E.C."/>
            <person name="Desiderio J.A."/>
        </authorList>
    </citation>
    <scope>NUCLEOTIDE SEQUENCE [LARGE SCALE GENOMIC DNA]</scope>
    <source>
        <strain evidence="1 2">T01-328</strain>
    </source>
</reference>
<gene>
    <name evidence="1" type="ORF">BTCBT_002612</name>
</gene>
<organism evidence="1 2">
    <name type="scientific">Bacillus thuringiensis T01-328</name>
    <dbReference type="NCBI Taxonomy" id="1324966"/>
    <lineage>
        <taxon>Bacteria</taxon>
        <taxon>Bacillati</taxon>
        <taxon>Bacillota</taxon>
        <taxon>Bacilli</taxon>
        <taxon>Bacillales</taxon>
        <taxon>Bacillaceae</taxon>
        <taxon>Bacillus</taxon>
        <taxon>Bacillus cereus group</taxon>
    </lineage>
</organism>
<dbReference type="AlphaFoldDB" id="A0AAN4KQL4"/>
<protein>
    <submittedName>
        <fullName evidence="1">Uncharacterized protein</fullName>
    </submittedName>
</protein>
<evidence type="ECO:0000313" key="1">
    <source>
        <dbReference type="EMBL" id="ERI01057.1"/>
    </source>
</evidence>